<name>A0A8X6J9K2_TRICU</name>
<sequence length="150" mass="17538">MEKKRKIDSECRKFKDQWNTQYFVIESSNKALCLICKESIAVLKEYNIKRHYETKHFQNYSKYTGSLRTEKFEAMKRGLKSQQSSFTKLKTEQEAATRASFRVALEIAKPFTDGEMIKECIIAVAEEMCPEKVNLLKTVSMCQQTLWLEG</sequence>
<dbReference type="OrthoDB" id="6538075at2759"/>
<dbReference type="InterPro" id="IPR040647">
    <property type="entry name" value="SPIN-DOC_Znf-C2H2"/>
</dbReference>
<dbReference type="EMBL" id="BMAO01037236">
    <property type="protein sequence ID" value="GFR16313.1"/>
    <property type="molecule type" value="Genomic_DNA"/>
</dbReference>
<protein>
    <submittedName>
        <fullName evidence="2">General transcription factor II-I repeat domain-containing protein 2</fullName>
    </submittedName>
</protein>
<dbReference type="AlphaFoldDB" id="A0A8X6J9K2"/>
<reference evidence="2" key="1">
    <citation type="submission" date="2020-07" db="EMBL/GenBank/DDBJ databases">
        <title>Multicomponent nature underlies the extraordinary mechanical properties of spider dragline silk.</title>
        <authorList>
            <person name="Kono N."/>
            <person name="Nakamura H."/>
            <person name="Mori M."/>
            <person name="Yoshida Y."/>
            <person name="Ohtoshi R."/>
            <person name="Malay A.D."/>
            <person name="Moran D.A.P."/>
            <person name="Tomita M."/>
            <person name="Numata K."/>
            <person name="Arakawa K."/>
        </authorList>
    </citation>
    <scope>NUCLEOTIDE SEQUENCE</scope>
</reference>
<comment type="caution">
    <text evidence="2">The sequence shown here is derived from an EMBL/GenBank/DDBJ whole genome shotgun (WGS) entry which is preliminary data.</text>
</comment>
<keyword evidence="3" id="KW-1185">Reference proteome</keyword>
<feature type="domain" description="SPIN-DOC-like zinc-finger" evidence="1">
    <location>
        <begin position="16"/>
        <end position="74"/>
    </location>
</feature>
<organism evidence="2 3">
    <name type="scientific">Trichonephila clavata</name>
    <name type="common">Joro spider</name>
    <name type="synonym">Nephila clavata</name>
    <dbReference type="NCBI Taxonomy" id="2740835"/>
    <lineage>
        <taxon>Eukaryota</taxon>
        <taxon>Metazoa</taxon>
        <taxon>Ecdysozoa</taxon>
        <taxon>Arthropoda</taxon>
        <taxon>Chelicerata</taxon>
        <taxon>Arachnida</taxon>
        <taxon>Araneae</taxon>
        <taxon>Araneomorphae</taxon>
        <taxon>Entelegynae</taxon>
        <taxon>Araneoidea</taxon>
        <taxon>Nephilidae</taxon>
        <taxon>Trichonephila</taxon>
    </lineage>
</organism>
<dbReference type="PANTHER" id="PTHR45913">
    <property type="entry name" value="EPM2A-INTERACTING PROTEIN 1"/>
    <property type="match status" value="1"/>
</dbReference>
<dbReference type="Proteomes" id="UP000887116">
    <property type="component" value="Unassembled WGS sequence"/>
</dbReference>
<evidence type="ECO:0000313" key="3">
    <source>
        <dbReference type="Proteomes" id="UP000887116"/>
    </source>
</evidence>
<dbReference type="PANTHER" id="PTHR45913:SF21">
    <property type="entry name" value="DUF4371 DOMAIN-CONTAINING PROTEIN"/>
    <property type="match status" value="1"/>
</dbReference>
<proteinExistence type="predicted"/>
<gene>
    <name evidence="2" type="primary">Gtf2ird2</name>
    <name evidence="2" type="ORF">TNCT_148841</name>
</gene>
<evidence type="ECO:0000259" key="1">
    <source>
        <dbReference type="Pfam" id="PF18658"/>
    </source>
</evidence>
<dbReference type="Pfam" id="PF18658">
    <property type="entry name" value="zf-C2H2_12"/>
    <property type="match status" value="1"/>
</dbReference>
<evidence type="ECO:0000313" key="2">
    <source>
        <dbReference type="EMBL" id="GFR16313.1"/>
    </source>
</evidence>
<accession>A0A8X6J9K2</accession>